<feature type="region of interest" description="Disordered" evidence="3">
    <location>
        <begin position="302"/>
        <end position="330"/>
    </location>
</feature>
<evidence type="ECO:0000256" key="3">
    <source>
        <dbReference type="SAM" id="MobiDB-lite"/>
    </source>
</evidence>
<accession>A0AAJ7TBG0</accession>
<feature type="compositionally biased region" description="Basic and acidic residues" evidence="3">
    <location>
        <begin position="202"/>
        <end position="225"/>
    </location>
</feature>
<feature type="domain" description="SH2" evidence="4">
    <location>
        <begin position="366"/>
        <end position="458"/>
    </location>
</feature>
<evidence type="ECO:0000313" key="7">
    <source>
        <dbReference type="RefSeq" id="XP_032814765.1"/>
    </source>
</evidence>
<dbReference type="RefSeq" id="XP_032814765.1">
    <property type="nucleotide sequence ID" value="XM_032958874.1"/>
</dbReference>
<protein>
    <submittedName>
        <fullName evidence="6 7">SH2 domain-containing protein 4B-like</fullName>
    </submittedName>
</protein>
<keyword evidence="5" id="KW-1185">Reference proteome</keyword>
<dbReference type="FunFam" id="3.30.505.10:FF:000034">
    <property type="entry name" value="SH2 domain-containing protein 4A"/>
    <property type="match status" value="1"/>
</dbReference>
<gene>
    <name evidence="6 7" type="primary">LOC116944928</name>
</gene>
<dbReference type="Pfam" id="PF00017">
    <property type="entry name" value="SH2"/>
    <property type="match status" value="1"/>
</dbReference>
<feature type="region of interest" description="Disordered" evidence="3">
    <location>
        <begin position="127"/>
        <end position="233"/>
    </location>
</feature>
<dbReference type="Proteomes" id="UP001318040">
    <property type="component" value="Chromosome 22"/>
</dbReference>
<dbReference type="PRINTS" id="PR00401">
    <property type="entry name" value="SH2DOMAIN"/>
</dbReference>
<dbReference type="PANTHER" id="PTHR14388">
    <property type="entry name" value="T CELL-SPECIFIC ADAPTER PROTEIN TSAD"/>
    <property type="match status" value="1"/>
</dbReference>
<dbReference type="SMART" id="SM00252">
    <property type="entry name" value="SH2"/>
    <property type="match status" value="1"/>
</dbReference>
<dbReference type="SUPFAM" id="SSF55550">
    <property type="entry name" value="SH2 domain"/>
    <property type="match status" value="1"/>
</dbReference>
<evidence type="ECO:0000256" key="2">
    <source>
        <dbReference type="PROSITE-ProRule" id="PRU00191"/>
    </source>
</evidence>
<evidence type="ECO:0000313" key="6">
    <source>
        <dbReference type="RefSeq" id="XP_032814764.1"/>
    </source>
</evidence>
<dbReference type="InterPro" id="IPR036860">
    <property type="entry name" value="SH2_dom_sf"/>
</dbReference>
<keyword evidence="1 2" id="KW-0727">SH2 domain</keyword>
<feature type="compositionally biased region" description="Polar residues" evidence="3">
    <location>
        <begin position="132"/>
        <end position="145"/>
    </location>
</feature>
<evidence type="ECO:0000256" key="1">
    <source>
        <dbReference type="ARBA" id="ARBA00022999"/>
    </source>
</evidence>
<dbReference type="PROSITE" id="PS50001">
    <property type="entry name" value="SH2"/>
    <property type="match status" value="1"/>
</dbReference>
<feature type="compositionally biased region" description="Low complexity" evidence="3">
    <location>
        <begin position="177"/>
        <end position="190"/>
    </location>
</feature>
<feature type="compositionally biased region" description="Basic and acidic residues" evidence="3">
    <location>
        <begin position="39"/>
        <end position="52"/>
    </location>
</feature>
<feature type="compositionally biased region" description="Basic and acidic residues" evidence="3">
    <location>
        <begin position="60"/>
        <end position="70"/>
    </location>
</feature>
<feature type="region of interest" description="Disordered" evidence="3">
    <location>
        <begin position="39"/>
        <end position="70"/>
    </location>
</feature>
<name>A0AAJ7TBG0_PETMA</name>
<dbReference type="PANTHER" id="PTHR14388:SF17">
    <property type="entry name" value="SH2 DOMAIN-CONTAINING PROTEIN"/>
    <property type="match status" value="1"/>
</dbReference>
<dbReference type="AlphaFoldDB" id="A0AAJ7TBG0"/>
<sequence>MLQQILRDMFIEPELLSELNDDQKQILFFKMREEQVRRWKEREEQIEKEQKTQQKKPNSNKRDHSKTVHWQMRSDGEVWVCVMGEDPALNRFSRNDIQRKSGEVNKNERFKEANLKDRPQKLTAEMQRELQQDVQSSEPEVQRPTSVGEEKSISEEKPQTQAAEERHVPKEVRQEKPVALPQQPQVQQEPADPRRILGKMCAESDRRKQWMKASHERQEAEKKEQEEDDDSESIYANFQQSNYDAEEMAWQEALKKAKAADEARRQLVLRTREEYKRQSIRAIEKGSVASLTNRFVGIDVQDCHGGGGARPGPKPVPPPRPTKLLPGKKPELACPTSRQAIVTWFREREIPRRACFRGNTDTVAPWFHGIISREDAEELLSGTAEGTFLLRVSERVWGYALSYRMARSTKHFLVDAAGDSYSFFGVDQMKHASLPELVNFHTVEPVTVIGGEILKTPCGQPKGKLPDYGNLFS</sequence>
<dbReference type="GO" id="GO:0005737">
    <property type="term" value="C:cytoplasm"/>
    <property type="evidence" value="ECO:0007669"/>
    <property type="project" value="TreeGrafter"/>
</dbReference>
<dbReference type="GeneID" id="116944928"/>
<dbReference type="Gene3D" id="3.30.505.10">
    <property type="entry name" value="SH2 domain"/>
    <property type="match status" value="1"/>
</dbReference>
<dbReference type="KEGG" id="pmrn:116944928"/>
<dbReference type="RefSeq" id="XP_032814764.1">
    <property type="nucleotide sequence ID" value="XM_032958873.1"/>
</dbReference>
<organism evidence="5 7">
    <name type="scientific">Petromyzon marinus</name>
    <name type="common">Sea lamprey</name>
    <dbReference type="NCBI Taxonomy" id="7757"/>
    <lineage>
        <taxon>Eukaryota</taxon>
        <taxon>Metazoa</taxon>
        <taxon>Chordata</taxon>
        <taxon>Craniata</taxon>
        <taxon>Vertebrata</taxon>
        <taxon>Cyclostomata</taxon>
        <taxon>Hyperoartia</taxon>
        <taxon>Petromyzontiformes</taxon>
        <taxon>Petromyzontidae</taxon>
        <taxon>Petromyzon</taxon>
    </lineage>
</organism>
<evidence type="ECO:0000259" key="4">
    <source>
        <dbReference type="PROSITE" id="PS50001"/>
    </source>
</evidence>
<feature type="compositionally biased region" description="Pro residues" evidence="3">
    <location>
        <begin position="312"/>
        <end position="321"/>
    </location>
</feature>
<feature type="compositionally biased region" description="Basic and acidic residues" evidence="3">
    <location>
        <begin position="148"/>
        <end position="176"/>
    </location>
</feature>
<dbReference type="InterPro" id="IPR000980">
    <property type="entry name" value="SH2"/>
</dbReference>
<evidence type="ECO:0000313" key="5">
    <source>
        <dbReference type="Proteomes" id="UP001318040"/>
    </source>
</evidence>
<proteinExistence type="predicted"/>
<reference evidence="6 7" key="1">
    <citation type="submission" date="2025-04" db="UniProtKB">
        <authorList>
            <consortium name="RefSeq"/>
        </authorList>
    </citation>
    <scope>IDENTIFICATION</scope>
    <source>
        <tissue evidence="6 7">Sperm</tissue>
    </source>
</reference>